<protein>
    <submittedName>
        <fullName evidence="2">Uncharacterized protein</fullName>
    </submittedName>
</protein>
<evidence type="ECO:0000313" key="2">
    <source>
        <dbReference type="WBParaSite" id="jg8163"/>
    </source>
</evidence>
<organism evidence="1 2">
    <name type="scientific">Ditylenchus dipsaci</name>
    <dbReference type="NCBI Taxonomy" id="166011"/>
    <lineage>
        <taxon>Eukaryota</taxon>
        <taxon>Metazoa</taxon>
        <taxon>Ecdysozoa</taxon>
        <taxon>Nematoda</taxon>
        <taxon>Chromadorea</taxon>
        <taxon>Rhabditida</taxon>
        <taxon>Tylenchina</taxon>
        <taxon>Tylenchomorpha</taxon>
        <taxon>Sphaerularioidea</taxon>
        <taxon>Anguinidae</taxon>
        <taxon>Anguininae</taxon>
        <taxon>Ditylenchus</taxon>
    </lineage>
</organism>
<name>A0A915ENL9_9BILA</name>
<accession>A0A915ENL9</accession>
<keyword evidence="1" id="KW-1185">Reference proteome</keyword>
<reference evidence="2" key="1">
    <citation type="submission" date="2022-11" db="UniProtKB">
        <authorList>
            <consortium name="WormBaseParasite"/>
        </authorList>
    </citation>
    <scope>IDENTIFICATION</scope>
</reference>
<dbReference type="Proteomes" id="UP000887574">
    <property type="component" value="Unplaced"/>
</dbReference>
<dbReference type="WBParaSite" id="jg8163">
    <property type="protein sequence ID" value="jg8163"/>
    <property type="gene ID" value="jg8163"/>
</dbReference>
<dbReference type="AlphaFoldDB" id="A0A915ENL9"/>
<sequence>MCDEGKPMLKRPSAAGPENHALYSFNNLPFRILESTSFKPRSEDASDESTRRLSQAFLHKRYMVWPFWNLHQPDCLWLLKRVASTMRIVVPIS</sequence>
<evidence type="ECO:0000313" key="1">
    <source>
        <dbReference type="Proteomes" id="UP000887574"/>
    </source>
</evidence>
<proteinExistence type="predicted"/>